<dbReference type="InterPro" id="IPR029063">
    <property type="entry name" value="SAM-dependent_MTases_sf"/>
</dbReference>
<accession>A0A1M6B4S7</accession>
<protein>
    <submittedName>
        <fullName evidence="4">Methyltransferase domain-containing protein</fullName>
    </submittedName>
</protein>
<gene>
    <name evidence="4" type="ORF">SAMN05444373_100267</name>
</gene>
<dbReference type="PANTHER" id="PTHR43861">
    <property type="entry name" value="TRANS-ACONITATE 2-METHYLTRANSFERASE-RELATED"/>
    <property type="match status" value="1"/>
</dbReference>
<dbReference type="CDD" id="cd02440">
    <property type="entry name" value="AdoMet_MTases"/>
    <property type="match status" value="1"/>
</dbReference>
<dbReference type="AlphaFoldDB" id="A0A1M6B4S7"/>
<proteinExistence type="predicted"/>
<dbReference type="SUPFAM" id="SSF53335">
    <property type="entry name" value="S-adenosyl-L-methionine-dependent methyltransferases"/>
    <property type="match status" value="1"/>
</dbReference>
<dbReference type="Pfam" id="PF13649">
    <property type="entry name" value="Methyltransf_25"/>
    <property type="match status" value="1"/>
</dbReference>
<dbReference type="Gene3D" id="3.40.50.150">
    <property type="entry name" value="Vaccinia Virus protein VP39"/>
    <property type="match status" value="1"/>
</dbReference>
<keyword evidence="1 4" id="KW-0489">Methyltransferase</keyword>
<dbReference type="EMBL" id="FQZP01000002">
    <property type="protein sequence ID" value="SHI43670.1"/>
    <property type="molecule type" value="Genomic_DNA"/>
</dbReference>
<organism evidence="4 5">
    <name type="scientific">Thermoclostridium caenicola</name>
    <dbReference type="NCBI Taxonomy" id="659425"/>
    <lineage>
        <taxon>Bacteria</taxon>
        <taxon>Bacillati</taxon>
        <taxon>Bacillota</taxon>
        <taxon>Clostridia</taxon>
        <taxon>Eubacteriales</taxon>
        <taxon>Oscillospiraceae</taxon>
        <taxon>Thermoclostridium</taxon>
    </lineage>
</organism>
<sequence>MPSWAASQYLKFQSQRTQPAIDLVNRIRLSNPERILDVGCGPGNSTRVLKDRFSHARVIGIDNSENMIEKAKADHPDMEFRLCDVSGDLAELEGDYDIVFSNACLQWVPNHHQLLKKLMELLRKNGVLAVQIPYNMREPIHRILEELSASAGWRAYFPQERVYNTLTQRNISISWPISRLNLIFGRRRIIT</sequence>
<feature type="domain" description="Methyltransferase" evidence="3">
    <location>
        <begin position="35"/>
        <end position="126"/>
    </location>
</feature>
<name>A0A1M6B4S7_9FIRM</name>
<dbReference type="GO" id="GO:0008168">
    <property type="term" value="F:methyltransferase activity"/>
    <property type="evidence" value="ECO:0007669"/>
    <property type="project" value="UniProtKB-KW"/>
</dbReference>
<keyword evidence="5" id="KW-1185">Reference proteome</keyword>
<evidence type="ECO:0000259" key="3">
    <source>
        <dbReference type="Pfam" id="PF13649"/>
    </source>
</evidence>
<dbReference type="RefSeq" id="WP_243133150.1">
    <property type="nucleotide sequence ID" value="NZ_FQZP01000002.1"/>
</dbReference>
<dbReference type="InterPro" id="IPR041698">
    <property type="entry name" value="Methyltransf_25"/>
</dbReference>
<evidence type="ECO:0000313" key="5">
    <source>
        <dbReference type="Proteomes" id="UP000324781"/>
    </source>
</evidence>
<dbReference type="PANTHER" id="PTHR43861:SF1">
    <property type="entry name" value="TRANS-ACONITATE 2-METHYLTRANSFERASE"/>
    <property type="match status" value="1"/>
</dbReference>
<reference evidence="4 5" key="1">
    <citation type="submission" date="2016-11" db="EMBL/GenBank/DDBJ databases">
        <authorList>
            <person name="Varghese N."/>
            <person name="Submissions S."/>
        </authorList>
    </citation>
    <scope>NUCLEOTIDE SEQUENCE [LARGE SCALE GENOMIC DNA]</scope>
    <source>
        <strain evidence="4 5">DSM 19027</strain>
    </source>
</reference>
<dbReference type="GO" id="GO:0032259">
    <property type="term" value="P:methylation"/>
    <property type="evidence" value="ECO:0007669"/>
    <property type="project" value="UniProtKB-KW"/>
</dbReference>
<evidence type="ECO:0000313" key="4">
    <source>
        <dbReference type="EMBL" id="SHI43670.1"/>
    </source>
</evidence>
<evidence type="ECO:0000256" key="1">
    <source>
        <dbReference type="ARBA" id="ARBA00022603"/>
    </source>
</evidence>
<evidence type="ECO:0000256" key="2">
    <source>
        <dbReference type="ARBA" id="ARBA00022679"/>
    </source>
</evidence>
<keyword evidence="2 4" id="KW-0808">Transferase</keyword>
<dbReference type="Proteomes" id="UP000324781">
    <property type="component" value="Unassembled WGS sequence"/>
</dbReference>